<proteinExistence type="predicted"/>
<gene>
    <name evidence="1" type="ORF">KSP40_PGU010369</name>
</gene>
<protein>
    <submittedName>
        <fullName evidence="1">Uncharacterized protein</fullName>
    </submittedName>
</protein>
<dbReference type="Proteomes" id="UP001412067">
    <property type="component" value="Unassembled WGS sequence"/>
</dbReference>
<keyword evidence="2" id="KW-1185">Reference proteome</keyword>
<accession>A0ABR2MYI5</accession>
<reference evidence="1 2" key="1">
    <citation type="journal article" date="2022" name="Nat. Plants">
        <title>Genomes of leafy and leafless Platanthera orchids illuminate the evolution of mycoheterotrophy.</title>
        <authorList>
            <person name="Li M.H."/>
            <person name="Liu K.W."/>
            <person name="Li Z."/>
            <person name="Lu H.C."/>
            <person name="Ye Q.L."/>
            <person name="Zhang D."/>
            <person name="Wang J.Y."/>
            <person name="Li Y.F."/>
            <person name="Zhong Z.M."/>
            <person name="Liu X."/>
            <person name="Yu X."/>
            <person name="Liu D.K."/>
            <person name="Tu X.D."/>
            <person name="Liu B."/>
            <person name="Hao Y."/>
            <person name="Liao X.Y."/>
            <person name="Jiang Y.T."/>
            <person name="Sun W.H."/>
            <person name="Chen J."/>
            <person name="Chen Y.Q."/>
            <person name="Ai Y."/>
            <person name="Zhai J.W."/>
            <person name="Wu S.S."/>
            <person name="Zhou Z."/>
            <person name="Hsiao Y.Y."/>
            <person name="Wu W.L."/>
            <person name="Chen Y.Y."/>
            <person name="Lin Y.F."/>
            <person name="Hsu J.L."/>
            <person name="Li C.Y."/>
            <person name="Wang Z.W."/>
            <person name="Zhao X."/>
            <person name="Zhong W.Y."/>
            <person name="Ma X.K."/>
            <person name="Ma L."/>
            <person name="Huang J."/>
            <person name="Chen G.Z."/>
            <person name="Huang M.Z."/>
            <person name="Huang L."/>
            <person name="Peng D.H."/>
            <person name="Luo Y.B."/>
            <person name="Zou S.Q."/>
            <person name="Chen S.P."/>
            <person name="Lan S."/>
            <person name="Tsai W.C."/>
            <person name="Van de Peer Y."/>
            <person name="Liu Z.J."/>
        </authorList>
    </citation>
    <scope>NUCLEOTIDE SEQUENCE [LARGE SCALE GENOMIC DNA]</scope>
    <source>
        <strain evidence="1">Lor288</strain>
    </source>
</reference>
<evidence type="ECO:0000313" key="1">
    <source>
        <dbReference type="EMBL" id="KAK8968988.1"/>
    </source>
</evidence>
<name>A0ABR2MYI5_9ASPA</name>
<organism evidence="1 2">
    <name type="scientific">Platanthera guangdongensis</name>
    <dbReference type="NCBI Taxonomy" id="2320717"/>
    <lineage>
        <taxon>Eukaryota</taxon>
        <taxon>Viridiplantae</taxon>
        <taxon>Streptophyta</taxon>
        <taxon>Embryophyta</taxon>
        <taxon>Tracheophyta</taxon>
        <taxon>Spermatophyta</taxon>
        <taxon>Magnoliopsida</taxon>
        <taxon>Liliopsida</taxon>
        <taxon>Asparagales</taxon>
        <taxon>Orchidaceae</taxon>
        <taxon>Orchidoideae</taxon>
        <taxon>Orchideae</taxon>
        <taxon>Orchidinae</taxon>
        <taxon>Platanthera</taxon>
    </lineage>
</organism>
<evidence type="ECO:0000313" key="2">
    <source>
        <dbReference type="Proteomes" id="UP001412067"/>
    </source>
</evidence>
<comment type="caution">
    <text evidence="1">The sequence shown here is derived from an EMBL/GenBank/DDBJ whole genome shotgun (WGS) entry which is preliminary data.</text>
</comment>
<sequence>MPANKRHCRRMPVLPTILLPIPNSAVGHRAPATYPLPSLSVPTNPSSAPSPSSPELDVLLRFPSRFPCRLRHTLRWSPGTPPFSPPDRIVDPSSELPPPATKLIATTFPLPSSHFPSAPAPLSLIPRLHLRSEAYNQPKLATESAKSPKSLKLYRGEYGVVQMPSLTGTHLGTLMSEAQTQEFHVTARGYTEVADTEWLNAGPSTTTILSDTACLGCCSWRWDGEMCKRRRGDGMIDELKKNYDASKLRVNN</sequence>
<dbReference type="EMBL" id="JBBWWR010000003">
    <property type="protein sequence ID" value="KAK8968988.1"/>
    <property type="molecule type" value="Genomic_DNA"/>
</dbReference>